<evidence type="ECO:0000313" key="1">
    <source>
        <dbReference type="EMBL" id="KAF2679974.1"/>
    </source>
</evidence>
<organism evidence="1 2">
    <name type="scientific">Lentithecium fluviatile CBS 122367</name>
    <dbReference type="NCBI Taxonomy" id="1168545"/>
    <lineage>
        <taxon>Eukaryota</taxon>
        <taxon>Fungi</taxon>
        <taxon>Dikarya</taxon>
        <taxon>Ascomycota</taxon>
        <taxon>Pezizomycotina</taxon>
        <taxon>Dothideomycetes</taxon>
        <taxon>Pleosporomycetidae</taxon>
        <taxon>Pleosporales</taxon>
        <taxon>Massarineae</taxon>
        <taxon>Lentitheciaceae</taxon>
        <taxon>Lentithecium</taxon>
    </lineage>
</organism>
<dbReference type="AlphaFoldDB" id="A0A6G1INZ8"/>
<reference evidence="1" key="1">
    <citation type="journal article" date="2020" name="Stud. Mycol.">
        <title>101 Dothideomycetes genomes: a test case for predicting lifestyles and emergence of pathogens.</title>
        <authorList>
            <person name="Haridas S."/>
            <person name="Albert R."/>
            <person name="Binder M."/>
            <person name="Bloem J."/>
            <person name="Labutti K."/>
            <person name="Salamov A."/>
            <person name="Andreopoulos B."/>
            <person name="Baker S."/>
            <person name="Barry K."/>
            <person name="Bills G."/>
            <person name="Bluhm B."/>
            <person name="Cannon C."/>
            <person name="Castanera R."/>
            <person name="Culley D."/>
            <person name="Daum C."/>
            <person name="Ezra D."/>
            <person name="Gonzalez J."/>
            <person name="Henrissat B."/>
            <person name="Kuo A."/>
            <person name="Liang C."/>
            <person name="Lipzen A."/>
            <person name="Lutzoni F."/>
            <person name="Magnuson J."/>
            <person name="Mondo S."/>
            <person name="Nolan M."/>
            <person name="Ohm R."/>
            <person name="Pangilinan J."/>
            <person name="Park H.-J."/>
            <person name="Ramirez L."/>
            <person name="Alfaro M."/>
            <person name="Sun H."/>
            <person name="Tritt A."/>
            <person name="Yoshinaga Y."/>
            <person name="Zwiers L.-H."/>
            <person name="Turgeon B."/>
            <person name="Goodwin S."/>
            <person name="Spatafora J."/>
            <person name="Crous P."/>
            <person name="Grigoriev I."/>
        </authorList>
    </citation>
    <scope>NUCLEOTIDE SEQUENCE</scope>
    <source>
        <strain evidence="1">CBS 122367</strain>
    </source>
</reference>
<evidence type="ECO:0000313" key="2">
    <source>
        <dbReference type="Proteomes" id="UP000799291"/>
    </source>
</evidence>
<dbReference type="EMBL" id="MU005599">
    <property type="protein sequence ID" value="KAF2679974.1"/>
    <property type="molecule type" value="Genomic_DNA"/>
</dbReference>
<protein>
    <submittedName>
        <fullName evidence="1">Uncharacterized protein</fullName>
    </submittedName>
</protein>
<gene>
    <name evidence="1" type="ORF">K458DRAFT_421810</name>
</gene>
<proteinExistence type="predicted"/>
<sequence length="69" mass="7949">MLRPFRKRHNAAHIKITPARTPSCMIREESPLERKRALCARRPPLSLHHCCNSSNVFIEARESNGITNK</sequence>
<accession>A0A6G1INZ8</accession>
<keyword evidence="2" id="KW-1185">Reference proteome</keyword>
<dbReference type="Proteomes" id="UP000799291">
    <property type="component" value="Unassembled WGS sequence"/>
</dbReference>
<name>A0A6G1INZ8_9PLEO</name>